<dbReference type="InterPro" id="IPR050472">
    <property type="entry name" value="Anth_synth/Amidotransfase"/>
</dbReference>
<dbReference type="HAMAP" id="MF_01209">
    <property type="entry name" value="CPSase_S_chain"/>
    <property type="match status" value="1"/>
</dbReference>
<evidence type="ECO:0000259" key="9">
    <source>
        <dbReference type="SMART" id="SM01097"/>
    </source>
</evidence>
<evidence type="ECO:0000256" key="5">
    <source>
        <dbReference type="ARBA" id="ARBA00022840"/>
    </source>
</evidence>
<keyword evidence="11" id="KW-1185">Reference proteome</keyword>
<dbReference type="CDD" id="cd01744">
    <property type="entry name" value="GATase1_CPSase"/>
    <property type="match status" value="1"/>
</dbReference>
<evidence type="ECO:0000256" key="1">
    <source>
        <dbReference type="ARBA" id="ARBA00005077"/>
    </source>
</evidence>
<evidence type="ECO:0000256" key="6">
    <source>
        <dbReference type="ARBA" id="ARBA00022962"/>
    </source>
</evidence>
<dbReference type="EC" id="6.3.5.5" evidence="8"/>
<comment type="catalytic activity">
    <reaction evidence="8">
        <text>L-glutamine + H2O = L-glutamate + NH4(+)</text>
        <dbReference type="Rhea" id="RHEA:15889"/>
        <dbReference type="ChEBI" id="CHEBI:15377"/>
        <dbReference type="ChEBI" id="CHEBI:28938"/>
        <dbReference type="ChEBI" id="CHEBI:29985"/>
        <dbReference type="ChEBI" id="CHEBI:58359"/>
    </reaction>
</comment>
<organism evidence="10 11">
    <name type="scientific">Helicovermis profundi</name>
    <dbReference type="NCBI Taxonomy" id="3065157"/>
    <lineage>
        <taxon>Bacteria</taxon>
        <taxon>Bacillati</taxon>
        <taxon>Bacillota</taxon>
        <taxon>Clostridia</taxon>
        <taxon>Helicovermis</taxon>
    </lineage>
</organism>
<feature type="binding site" evidence="8">
    <location>
        <position position="293"/>
    </location>
    <ligand>
        <name>L-glutamine</name>
        <dbReference type="ChEBI" id="CHEBI:58359"/>
    </ligand>
</feature>
<dbReference type="NCBIfam" id="NF009475">
    <property type="entry name" value="PRK12838.1"/>
    <property type="match status" value="1"/>
</dbReference>
<feature type="binding site" evidence="8">
    <location>
        <position position="45"/>
    </location>
    <ligand>
        <name>L-glutamine</name>
        <dbReference type="ChEBI" id="CHEBI:58359"/>
    </ligand>
</feature>
<dbReference type="GO" id="GO:0044205">
    <property type="term" value="P:'de novo' UMP biosynthetic process"/>
    <property type="evidence" value="ECO:0007669"/>
    <property type="project" value="UniProtKB-UniRule"/>
</dbReference>
<dbReference type="Gene3D" id="3.40.50.880">
    <property type="match status" value="1"/>
</dbReference>
<dbReference type="PANTHER" id="PTHR43418">
    <property type="entry name" value="MULTIFUNCTIONAL TRYPTOPHAN BIOSYNTHESIS PROTEIN-RELATED"/>
    <property type="match status" value="1"/>
</dbReference>
<evidence type="ECO:0000313" key="11">
    <source>
        <dbReference type="Proteomes" id="UP001321786"/>
    </source>
</evidence>
<dbReference type="InterPro" id="IPR002474">
    <property type="entry name" value="CarbamoylP_synth_ssu_N"/>
</dbReference>
<dbReference type="PANTHER" id="PTHR43418:SF7">
    <property type="entry name" value="CARBAMOYL-PHOSPHATE SYNTHASE SMALL CHAIN"/>
    <property type="match status" value="1"/>
</dbReference>
<proteinExistence type="inferred from homology"/>
<dbReference type="InterPro" id="IPR017926">
    <property type="entry name" value="GATASE"/>
</dbReference>
<comment type="pathway">
    <text evidence="1 8">Amino-acid biosynthesis; L-arginine biosynthesis; carbamoyl phosphate from bicarbonate: step 1/1.</text>
</comment>
<gene>
    <name evidence="8 10" type="primary">carA</name>
    <name evidence="10" type="ORF">HLPR_13410</name>
</gene>
<feature type="region of interest" description="CPSase" evidence="8">
    <location>
        <begin position="1"/>
        <end position="167"/>
    </location>
</feature>
<dbReference type="SUPFAM" id="SSF52317">
    <property type="entry name" value="Class I glutamine amidotransferase-like"/>
    <property type="match status" value="1"/>
</dbReference>
<dbReference type="PRINTS" id="PR00097">
    <property type="entry name" value="ANTSNTHASEII"/>
</dbReference>
<feature type="active site" description="Nucleophile" evidence="8">
    <location>
        <position position="249"/>
    </location>
</feature>
<feature type="domain" description="Carbamoyl-phosphate synthase small subunit N-terminal" evidence="9">
    <location>
        <begin position="1"/>
        <end position="132"/>
    </location>
</feature>
<evidence type="ECO:0000313" key="10">
    <source>
        <dbReference type="EMBL" id="BEP29010.1"/>
    </source>
</evidence>
<dbReference type="PROSITE" id="PS51273">
    <property type="entry name" value="GATASE_TYPE_1"/>
    <property type="match status" value="1"/>
</dbReference>
<reference evidence="10 11" key="1">
    <citation type="submission" date="2023-08" db="EMBL/GenBank/DDBJ databases">
        <title>Helicovermis profunda gen. nov., sp. nov., a novel mesophilic, fermentative bacterium within the Bacillota from a deep-sea hydrothermal vent chimney.</title>
        <authorList>
            <person name="Miyazaki U."/>
            <person name="Mizutani D."/>
            <person name="Hashimoto Y."/>
            <person name="Tame A."/>
            <person name="Sawayama S."/>
            <person name="Miyazaki J."/>
            <person name="Takai K."/>
            <person name="Nakagawa S."/>
        </authorList>
    </citation>
    <scope>NUCLEOTIDE SEQUENCE [LARGE SCALE GENOMIC DNA]</scope>
    <source>
        <strain evidence="10 11">S502</strain>
    </source>
</reference>
<evidence type="ECO:0000256" key="8">
    <source>
        <dbReference type="HAMAP-Rule" id="MF_01209"/>
    </source>
</evidence>
<dbReference type="RefSeq" id="WP_338537304.1">
    <property type="nucleotide sequence ID" value="NZ_AP028654.1"/>
</dbReference>
<dbReference type="EMBL" id="AP028654">
    <property type="protein sequence ID" value="BEP29010.1"/>
    <property type="molecule type" value="Genomic_DNA"/>
</dbReference>
<feature type="binding site" evidence="8">
    <location>
        <position position="224"/>
    </location>
    <ligand>
        <name>L-glutamine</name>
        <dbReference type="ChEBI" id="CHEBI:58359"/>
    </ligand>
</feature>
<feature type="active site" evidence="8">
    <location>
        <position position="336"/>
    </location>
</feature>
<feature type="binding site" evidence="8">
    <location>
        <position position="291"/>
    </location>
    <ligand>
        <name>L-glutamine</name>
        <dbReference type="ChEBI" id="CHEBI:58359"/>
    </ligand>
</feature>
<dbReference type="InterPro" id="IPR006274">
    <property type="entry name" value="CarbamoylP_synth_ssu"/>
</dbReference>
<dbReference type="InterPro" id="IPR036480">
    <property type="entry name" value="CarbP_synth_ssu_N_sf"/>
</dbReference>
<dbReference type="GO" id="GO:0006207">
    <property type="term" value="P:'de novo' pyrimidine nucleobase biosynthetic process"/>
    <property type="evidence" value="ECO:0007669"/>
    <property type="project" value="InterPro"/>
</dbReference>
<keyword evidence="6 8" id="KW-0315">Glutamine amidotransferase</keyword>
<evidence type="ECO:0000256" key="2">
    <source>
        <dbReference type="ARBA" id="ARBA00007800"/>
    </source>
</evidence>
<feature type="active site" evidence="8">
    <location>
        <position position="334"/>
    </location>
</feature>
<feature type="binding site" evidence="8">
    <location>
        <position position="222"/>
    </location>
    <ligand>
        <name>L-glutamine</name>
        <dbReference type="ChEBI" id="CHEBI:58359"/>
    </ligand>
</feature>
<dbReference type="NCBIfam" id="TIGR01368">
    <property type="entry name" value="CPSaseIIsmall"/>
    <property type="match status" value="1"/>
</dbReference>
<keyword evidence="8" id="KW-0028">Amino-acid biosynthesis</keyword>
<feature type="binding site" evidence="8">
    <location>
        <position position="294"/>
    </location>
    <ligand>
        <name>L-glutamine</name>
        <dbReference type="ChEBI" id="CHEBI:58359"/>
    </ligand>
</feature>
<dbReference type="Pfam" id="PF00988">
    <property type="entry name" value="CPSase_sm_chain"/>
    <property type="match status" value="1"/>
</dbReference>
<evidence type="ECO:0000256" key="7">
    <source>
        <dbReference type="ARBA" id="ARBA00048816"/>
    </source>
</evidence>
<evidence type="ECO:0000256" key="3">
    <source>
        <dbReference type="ARBA" id="ARBA00022598"/>
    </source>
</evidence>
<dbReference type="Proteomes" id="UP001321786">
    <property type="component" value="Chromosome"/>
</dbReference>
<accession>A0AAU9E4S3</accession>
<dbReference type="SMART" id="SM01097">
    <property type="entry name" value="CPSase_sm_chain"/>
    <property type="match status" value="1"/>
</dbReference>
<keyword evidence="4 8" id="KW-0547">Nucleotide-binding</keyword>
<dbReference type="PRINTS" id="PR00096">
    <property type="entry name" value="GATASE"/>
</dbReference>
<comment type="subunit">
    <text evidence="8">Composed of two chains; the small (or glutamine) chain promotes the hydrolysis of glutamine to ammonia, which is used by the large (or ammonia) chain to synthesize carbamoyl phosphate. Tetramer of heterodimers (alpha,beta)4.</text>
</comment>
<dbReference type="Gene3D" id="3.50.30.20">
    <property type="entry name" value="Carbamoyl-phosphate synthase small subunit, N-terminal domain"/>
    <property type="match status" value="1"/>
</dbReference>
<dbReference type="InterPro" id="IPR029062">
    <property type="entry name" value="Class_I_gatase-like"/>
</dbReference>
<keyword evidence="8" id="KW-0665">Pyrimidine biosynthesis</keyword>
<feature type="binding site" evidence="8">
    <location>
        <position position="250"/>
    </location>
    <ligand>
        <name>L-glutamine</name>
        <dbReference type="ChEBI" id="CHEBI:58359"/>
    </ligand>
</feature>
<name>A0AAU9E4S3_9FIRM</name>
<comment type="similarity">
    <text evidence="2 8">Belongs to the CarA family.</text>
</comment>
<dbReference type="GO" id="GO:0006541">
    <property type="term" value="P:glutamine metabolic process"/>
    <property type="evidence" value="ECO:0007669"/>
    <property type="project" value="InterPro"/>
</dbReference>
<dbReference type="InterPro" id="IPR035686">
    <property type="entry name" value="CPSase_GATase1"/>
</dbReference>
<comment type="catalytic activity">
    <reaction evidence="7 8">
        <text>hydrogencarbonate + L-glutamine + 2 ATP + H2O = carbamoyl phosphate + L-glutamate + 2 ADP + phosphate + 2 H(+)</text>
        <dbReference type="Rhea" id="RHEA:18633"/>
        <dbReference type="ChEBI" id="CHEBI:15377"/>
        <dbReference type="ChEBI" id="CHEBI:15378"/>
        <dbReference type="ChEBI" id="CHEBI:17544"/>
        <dbReference type="ChEBI" id="CHEBI:29985"/>
        <dbReference type="ChEBI" id="CHEBI:30616"/>
        <dbReference type="ChEBI" id="CHEBI:43474"/>
        <dbReference type="ChEBI" id="CHEBI:58228"/>
        <dbReference type="ChEBI" id="CHEBI:58359"/>
        <dbReference type="ChEBI" id="CHEBI:456216"/>
        <dbReference type="EC" id="6.3.5.5"/>
    </reaction>
</comment>
<feature type="binding site" evidence="8">
    <location>
        <position position="253"/>
    </location>
    <ligand>
        <name>L-glutamine</name>
        <dbReference type="ChEBI" id="CHEBI:58359"/>
    </ligand>
</feature>
<dbReference type="KEGG" id="hprf:HLPR_13410"/>
<keyword evidence="3 8" id="KW-0436">Ligase</keyword>
<dbReference type="GO" id="GO:0005524">
    <property type="term" value="F:ATP binding"/>
    <property type="evidence" value="ECO:0007669"/>
    <property type="project" value="UniProtKB-UniRule"/>
</dbReference>
<sequence length="360" mass="40505">MKGYLILEDGTTFEGKLHGEIKRTFGEVVFNTSMTGYQEILTDPSYYGQIAVLTYPLIGNYGIDNSVNQSKSIKVRGLVVSEFNNYVDESDSNSYSLNEFLLNNHITCISDIDTRHLTKIIREKGVINGLIISSLSSMPTLIKDIKEYENIKPVYKISTKNIYKLKPKGQSLKRVGVLDFGIKKNILDSLLARGIELIIFPADTDFETINSYKIDGVFLSNGPGDPKELINIIETVKKIIDHYPTFGICLGHQLIALALECNTKKMKFGHRGANQPVKDIFNNRVYITAQNHGYVVEENTIDLDKITITHINVNDNTVEGISHKFKPVFSVQYHPEASPGPKDSDYLFDSFLKLLLKKEA</sequence>
<dbReference type="GO" id="GO:0006526">
    <property type="term" value="P:L-arginine biosynthetic process"/>
    <property type="evidence" value="ECO:0007669"/>
    <property type="project" value="UniProtKB-UniRule"/>
</dbReference>
<keyword evidence="8" id="KW-0055">Arginine biosynthesis</keyword>
<protein>
    <recommendedName>
        <fullName evidence="8">Carbamoyl phosphate synthase small chain</fullName>
        <ecNumber evidence="8">6.3.5.5</ecNumber>
    </recommendedName>
    <alternativeName>
        <fullName evidence="8">Carbamoyl phosphate synthetase glutamine chain</fullName>
    </alternativeName>
</protein>
<dbReference type="Pfam" id="PF00117">
    <property type="entry name" value="GATase"/>
    <property type="match status" value="1"/>
</dbReference>
<keyword evidence="5 8" id="KW-0067">ATP-binding</keyword>
<comment type="pathway">
    <text evidence="8">Pyrimidine metabolism; UMP biosynthesis via de novo pathway; (S)-dihydroorotate from bicarbonate: step 1/3.</text>
</comment>
<comment type="function">
    <text evidence="8">Small subunit of the glutamine-dependent carbamoyl phosphate synthetase (CPSase). CPSase catalyzes the formation of carbamoyl phosphate from the ammonia moiety of glutamine, carbonate, and phosphate donated by ATP, constituting the first step of 2 biosynthetic pathways, one leading to arginine and/or urea and the other to pyrimidine nucleotides. The small subunit (glutamine amidotransferase) binds and cleaves glutamine to supply the large subunit with the substrate ammonia.</text>
</comment>
<evidence type="ECO:0000256" key="4">
    <source>
        <dbReference type="ARBA" id="ARBA00022741"/>
    </source>
</evidence>
<dbReference type="SUPFAM" id="SSF52021">
    <property type="entry name" value="Carbamoyl phosphate synthetase, small subunit N-terminal domain"/>
    <property type="match status" value="1"/>
</dbReference>
<dbReference type="AlphaFoldDB" id="A0AAU9E4S3"/>
<dbReference type="GO" id="GO:0004088">
    <property type="term" value="F:carbamoyl-phosphate synthase (glutamine-hydrolyzing) activity"/>
    <property type="evidence" value="ECO:0007669"/>
    <property type="project" value="UniProtKB-UniRule"/>
</dbReference>
<dbReference type="PRINTS" id="PR00099">
    <property type="entry name" value="CPSGATASE"/>
</dbReference>